<dbReference type="EMBL" id="CP089983">
    <property type="protein sequence ID" value="WXB00486.1"/>
    <property type="molecule type" value="Genomic_DNA"/>
</dbReference>
<feature type="domain" description="Nal1 N-terminal" evidence="2">
    <location>
        <begin position="30"/>
        <end position="85"/>
    </location>
</feature>
<proteinExistence type="predicted"/>
<evidence type="ECO:0000313" key="4">
    <source>
        <dbReference type="Proteomes" id="UP001374803"/>
    </source>
</evidence>
<evidence type="ECO:0000313" key="3">
    <source>
        <dbReference type="EMBL" id="WXB00486.1"/>
    </source>
</evidence>
<accession>A0ABZ2KP86</accession>
<dbReference type="SUPFAM" id="SSF50494">
    <property type="entry name" value="Trypsin-like serine proteases"/>
    <property type="match status" value="1"/>
</dbReference>
<dbReference type="RefSeq" id="WP_394830087.1">
    <property type="nucleotide sequence ID" value="NZ_CP089929.1"/>
</dbReference>
<dbReference type="InterPro" id="IPR043504">
    <property type="entry name" value="Peptidase_S1_PA_chymotrypsin"/>
</dbReference>
<dbReference type="InterPro" id="IPR009003">
    <property type="entry name" value="Peptidase_S1_PA"/>
</dbReference>
<keyword evidence="4" id="KW-1185">Reference proteome</keyword>
<protein>
    <submittedName>
        <fullName evidence="3">S1 family peptidase</fullName>
    </submittedName>
</protein>
<organism evidence="3 4">
    <name type="scientific">Pendulispora rubella</name>
    <dbReference type="NCBI Taxonomy" id="2741070"/>
    <lineage>
        <taxon>Bacteria</taxon>
        <taxon>Pseudomonadati</taxon>
        <taxon>Myxococcota</taxon>
        <taxon>Myxococcia</taxon>
        <taxon>Myxococcales</taxon>
        <taxon>Sorangiineae</taxon>
        <taxon>Pendulisporaceae</taxon>
        <taxon>Pendulispora</taxon>
    </lineage>
</organism>
<reference evidence="3" key="1">
    <citation type="submission" date="2021-12" db="EMBL/GenBank/DDBJ databases">
        <title>Discovery of the Pendulisporaceae a myxobacterial family with distinct sporulation behavior and unique specialized metabolism.</title>
        <authorList>
            <person name="Garcia R."/>
            <person name="Popoff A."/>
            <person name="Bader C.D."/>
            <person name="Loehr J."/>
            <person name="Walesch S."/>
            <person name="Walt C."/>
            <person name="Boldt J."/>
            <person name="Bunk B."/>
            <person name="Haeckl F.J.F.P.J."/>
            <person name="Gunesch A.P."/>
            <person name="Birkelbach J."/>
            <person name="Nuebel U."/>
            <person name="Pietschmann T."/>
            <person name="Bach T."/>
            <person name="Mueller R."/>
        </authorList>
    </citation>
    <scope>NUCLEOTIDE SEQUENCE</scope>
    <source>
        <strain evidence="3">MSr11367</strain>
    </source>
</reference>
<dbReference type="InterPro" id="IPR057905">
    <property type="entry name" value="Nal1_N"/>
</dbReference>
<dbReference type="Gene3D" id="2.40.10.10">
    <property type="entry name" value="Trypsin-like serine proteases"/>
    <property type="match status" value="1"/>
</dbReference>
<dbReference type="Proteomes" id="UP001374803">
    <property type="component" value="Chromosome"/>
</dbReference>
<evidence type="ECO:0000259" key="2">
    <source>
        <dbReference type="Pfam" id="PF25608"/>
    </source>
</evidence>
<name>A0ABZ2KP86_9BACT</name>
<dbReference type="Pfam" id="PF25608">
    <property type="entry name" value="NAL1_N"/>
    <property type="match status" value="1"/>
</dbReference>
<evidence type="ECO:0000256" key="1">
    <source>
        <dbReference type="SAM" id="MobiDB-lite"/>
    </source>
</evidence>
<feature type="region of interest" description="Disordered" evidence="1">
    <location>
        <begin position="144"/>
        <end position="164"/>
    </location>
</feature>
<sequence length="319" mass="33553">MFDLSSVEYRNARLAVQKFDALLMRDPNVCGVGVGTRKRGGQDTDEIALVVYVARKVPRSAMPDSTLLPPVIDVGGGRRVPVDVVEAGPFRLQANTAHIRPAQPGTSIGNVAITAGTFGAVVVDGSTGRNVILSNNHVLADTNRAPNGSDIVQPGPYDGGQVPGDKIGTLTRYVTIVPEKEGVNFADVAIATPVKVEDISMVPLNNVPAPSDQYPGVGLLFAGDGLSRSHYNPLKTALKLINANLPAGGAVRDPVPGLDVQKSGRTTERTTGRIQEINATIRVFIPDLGAWAIFQDQFSTTLMSQGGDSGSVAVTLKPQ</sequence>
<gene>
    <name evidence="3" type="ORF">LVJ94_26625</name>
</gene>